<gene>
    <name evidence="10" type="ORF">GOP47_0015641</name>
</gene>
<evidence type="ECO:0000256" key="8">
    <source>
        <dbReference type="ARBA" id="ARBA00023180"/>
    </source>
</evidence>
<evidence type="ECO:0000256" key="4">
    <source>
        <dbReference type="ARBA" id="ARBA00022692"/>
    </source>
</evidence>
<keyword evidence="5 9" id="KW-0735">Signal-anchor</keyword>
<dbReference type="Pfam" id="PF03360">
    <property type="entry name" value="Glyco_transf_43"/>
    <property type="match status" value="1"/>
</dbReference>
<keyword evidence="9" id="KW-0333">Golgi apparatus</keyword>
<keyword evidence="8" id="KW-0325">Glycoprotein</keyword>
<dbReference type="InterPro" id="IPR005027">
    <property type="entry name" value="Glyco_trans_43"/>
</dbReference>
<keyword evidence="4 9" id="KW-0812">Transmembrane</keyword>
<keyword evidence="7 9" id="KW-0472">Membrane</keyword>
<protein>
    <recommendedName>
        <fullName evidence="9">Glycosyltransferases</fullName>
        <ecNumber evidence="9">2.4.-.-</ecNumber>
    </recommendedName>
</protein>
<dbReference type="SUPFAM" id="SSF53448">
    <property type="entry name" value="Nucleotide-diphospho-sugar transferases"/>
    <property type="match status" value="1"/>
</dbReference>
<dbReference type="Proteomes" id="UP000886520">
    <property type="component" value="Chromosome 15"/>
</dbReference>
<dbReference type="InterPro" id="IPR029044">
    <property type="entry name" value="Nucleotide-diphossugar_trans"/>
</dbReference>
<keyword evidence="11" id="KW-1185">Reference proteome</keyword>
<dbReference type="GO" id="GO:0010417">
    <property type="term" value="P:glucuronoxylan biosynthetic process"/>
    <property type="evidence" value="ECO:0007669"/>
    <property type="project" value="TreeGrafter"/>
</dbReference>
<evidence type="ECO:0000256" key="6">
    <source>
        <dbReference type="ARBA" id="ARBA00022989"/>
    </source>
</evidence>
<keyword evidence="6 9" id="KW-1133">Transmembrane helix</keyword>
<keyword evidence="3 9" id="KW-0808">Transferase</keyword>
<proteinExistence type="inferred from homology"/>
<dbReference type="PANTHER" id="PTHR10896">
    <property type="entry name" value="GALACTOSYLGALACTOSYLXYLOSYLPROTEIN 3-BETA-GLUCURONOSYLTRANSFERASE BETA-1,3-GLUCURONYLTRANSFERASE"/>
    <property type="match status" value="1"/>
</dbReference>
<dbReference type="AlphaFoldDB" id="A0A9D4ZDE1"/>
<dbReference type="EC" id="2.4.-.-" evidence="9"/>
<evidence type="ECO:0000256" key="2">
    <source>
        <dbReference type="ARBA" id="ARBA00007706"/>
    </source>
</evidence>
<evidence type="ECO:0000313" key="11">
    <source>
        <dbReference type="Proteomes" id="UP000886520"/>
    </source>
</evidence>
<dbReference type="Gene3D" id="3.90.550.10">
    <property type="entry name" value="Spore Coat Polysaccharide Biosynthesis Protein SpsA, Chain A"/>
    <property type="match status" value="1"/>
</dbReference>
<feature type="transmembrane region" description="Helical" evidence="9">
    <location>
        <begin position="30"/>
        <end position="50"/>
    </location>
</feature>
<dbReference type="GO" id="GO:0071555">
    <property type="term" value="P:cell wall organization"/>
    <property type="evidence" value="ECO:0007669"/>
    <property type="project" value="UniProtKB-KW"/>
</dbReference>
<comment type="caution">
    <text evidence="10">The sequence shown here is derived from an EMBL/GenBank/DDBJ whole genome shotgun (WGS) entry which is preliminary data.</text>
</comment>
<dbReference type="EMBL" id="JABFUD020000015">
    <property type="protein sequence ID" value="KAI5069340.1"/>
    <property type="molecule type" value="Genomic_DNA"/>
</dbReference>
<dbReference type="GO" id="GO:0015018">
    <property type="term" value="F:galactosylgalactosylxylosylprotein 3-beta-glucuronosyltransferase activity"/>
    <property type="evidence" value="ECO:0007669"/>
    <property type="project" value="InterPro"/>
</dbReference>
<evidence type="ECO:0000256" key="5">
    <source>
        <dbReference type="ARBA" id="ARBA00022968"/>
    </source>
</evidence>
<sequence length="411" mass="45689">MKLSRNRSIINQGSNQERASDGAIRSSVGLFRLILHSLLCVAALVLGFRLSGETRLVVISIKPAHSTFISNSITRFYRARSFGALPGAPYVIDDKRDITPIVSESTPSAKSAARTTAALWSAGTQAVWIVVEAGGVSNGTVELLSQSRLSYYHLAVQEPMPANSKDREQLEIQLRLEGLRFVRNLQLDGVVIFLDESNTFNLDLFEAVQKIDWFGTFTVGLLFHSELPLVSEENIELVHNFSIASIESKSKIEVGDTGMTEESNIYKKNGHSPSVKEDLMSGSSLPVKGPVCNPEGHLVGWYVPSSNKHFEWAGFALNSRMLWEDVSKPSWIKSWDEVFRENSPMPESPLAFLRNNSYIEPLGDCGRNILMWWIGVEAAEGCKFPSRWIISPPLEVVVPSRQTPWPNITLV</sequence>
<accession>A0A9D4ZDE1</accession>
<feature type="non-terminal residue" evidence="10">
    <location>
        <position position="1"/>
    </location>
</feature>
<evidence type="ECO:0000256" key="9">
    <source>
        <dbReference type="RuleBase" id="RU363127"/>
    </source>
</evidence>
<dbReference type="PANTHER" id="PTHR10896:SF17">
    <property type="entry name" value="BETA-1,4-XYLOSYLTRANSFERASE IRX14H-RELATED"/>
    <property type="match status" value="1"/>
</dbReference>
<organism evidence="10 11">
    <name type="scientific">Adiantum capillus-veneris</name>
    <name type="common">Maidenhair fern</name>
    <dbReference type="NCBI Taxonomy" id="13818"/>
    <lineage>
        <taxon>Eukaryota</taxon>
        <taxon>Viridiplantae</taxon>
        <taxon>Streptophyta</taxon>
        <taxon>Embryophyta</taxon>
        <taxon>Tracheophyta</taxon>
        <taxon>Polypodiopsida</taxon>
        <taxon>Polypodiidae</taxon>
        <taxon>Polypodiales</taxon>
        <taxon>Pteridineae</taxon>
        <taxon>Pteridaceae</taxon>
        <taxon>Vittarioideae</taxon>
        <taxon>Adiantum</taxon>
    </lineage>
</organism>
<evidence type="ECO:0000256" key="1">
    <source>
        <dbReference type="ARBA" id="ARBA00004323"/>
    </source>
</evidence>
<dbReference type="OrthoDB" id="675023at2759"/>
<comment type="subcellular location">
    <subcellularLocation>
        <location evidence="1 9">Golgi apparatus membrane</location>
        <topology evidence="1 9">Single-pass type II membrane protein</topology>
    </subcellularLocation>
</comment>
<comment type="function">
    <text evidence="9">Involved in the synthesis of glucuronoxylan hemicellulose in secondary cell walls.</text>
</comment>
<reference evidence="10" key="1">
    <citation type="submission" date="2021-01" db="EMBL/GenBank/DDBJ databases">
        <title>Adiantum capillus-veneris genome.</title>
        <authorList>
            <person name="Fang Y."/>
            <person name="Liao Q."/>
        </authorList>
    </citation>
    <scope>NUCLEOTIDE SEQUENCE</scope>
    <source>
        <strain evidence="10">H3</strain>
        <tissue evidence="10">Leaf</tissue>
    </source>
</reference>
<keyword evidence="9" id="KW-0961">Cell wall biogenesis/degradation</keyword>
<dbReference type="GO" id="GO:0000139">
    <property type="term" value="C:Golgi membrane"/>
    <property type="evidence" value="ECO:0007669"/>
    <property type="project" value="UniProtKB-SubCell"/>
</dbReference>
<evidence type="ECO:0000256" key="3">
    <source>
        <dbReference type="ARBA" id="ARBA00022679"/>
    </source>
</evidence>
<evidence type="ECO:0000313" key="10">
    <source>
        <dbReference type="EMBL" id="KAI5069340.1"/>
    </source>
</evidence>
<evidence type="ECO:0000256" key="7">
    <source>
        <dbReference type="ARBA" id="ARBA00023136"/>
    </source>
</evidence>
<name>A0A9D4ZDE1_ADICA</name>
<dbReference type="GO" id="GO:0009834">
    <property type="term" value="P:plant-type secondary cell wall biogenesis"/>
    <property type="evidence" value="ECO:0007669"/>
    <property type="project" value="TreeGrafter"/>
</dbReference>
<comment type="similarity">
    <text evidence="2 9">Belongs to the glycosyltransferase 43 family.</text>
</comment>
<dbReference type="GO" id="GO:0042285">
    <property type="term" value="F:xylosyltransferase activity"/>
    <property type="evidence" value="ECO:0007669"/>
    <property type="project" value="TreeGrafter"/>
</dbReference>